<dbReference type="PANTHER" id="PTHR47268:SF4">
    <property type="entry name" value="ACYLPHOSPHATASE"/>
    <property type="match status" value="1"/>
</dbReference>
<dbReference type="Pfam" id="PF00708">
    <property type="entry name" value="Acylphosphatase"/>
    <property type="match status" value="1"/>
</dbReference>
<dbReference type="OrthoDB" id="9808093at2"/>
<comment type="similarity">
    <text evidence="1 5">Belongs to the acylphosphatase family.</text>
</comment>
<evidence type="ECO:0000313" key="8">
    <source>
        <dbReference type="Proteomes" id="UP000003571"/>
    </source>
</evidence>
<sequence>MSGKIRQRIRFTGRVQGVGFRYTAQCAARLNALTGWVHNEDDGSVLMEIQGEKTSIDKMIGQIDSGTFIIIDTIEKTTLPLDEQERTFRVR</sequence>
<comment type="catalytic activity">
    <reaction evidence="3 4">
        <text>an acyl phosphate + H2O = a carboxylate + phosphate + H(+)</text>
        <dbReference type="Rhea" id="RHEA:14965"/>
        <dbReference type="ChEBI" id="CHEBI:15377"/>
        <dbReference type="ChEBI" id="CHEBI:15378"/>
        <dbReference type="ChEBI" id="CHEBI:29067"/>
        <dbReference type="ChEBI" id="CHEBI:43474"/>
        <dbReference type="ChEBI" id="CHEBI:59918"/>
        <dbReference type="EC" id="3.6.1.7"/>
    </reaction>
</comment>
<accession>H7EK88</accession>
<dbReference type="eggNOG" id="COG1254">
    <property type="taxonomic scope" value="Bacteria"/>
</dbReference>
<feature type="active site" evidence="4">
    <location>
        <position position="39"/>
    </location>
</feature>
<evidence type="ECO:0000256" key="1">
    <source>
        <dbReference type="ARBA" id="ARBA00005614"/>
    </source>
</evidence>
<dbReference type="GO" id="GO:0003998">
    <property type="term" value="F:acylphosphatase activity"/>
    <property type="evidence" value="ECO:0007669"/>
    <property type="project" value="UniProtKB-EC"/>
</dbReference>
<dbReference type="PANTHER" id="PTHR47268">
    <property type="entry name" value="ACYLPHOSPHATASE"/>
    <property type="match status" value="1"/>
</dbReference>
<dbReference type="RefSeq" id="WP_002703925.1">
    <property type="nucleotide sequence ID" value="NZ_AGRW01000044.1"/>
</dbReference>
<name>H7EK88_9SPIR</name>
<gene>
    <name evidence="7" type="ORF">TresaDRAFT_1727</name>
</gene>
<reference evidence="7 8" key="1">
    <citation type="submission" date="2011-09" db="EMBL/GenBank/DDBJ databases">
        <title>The draft genome of Treponema saccharophilum DSM 2985.</title>
        <authorList>
            <consortium name="US DOE Joint Genome Institute (JGI-PGF)"/>
            <person name="Lucas S."/>
            <person name="Copeland A."/>
            <person name="Lapidus A."/>
            <person name="Glavina del Rio T."/>
            <person name="Dalin E."/>
            <person name="Tice H."/>
            <person name="Bruce D."/>
            <person name="Goodwin L."/>
            <person name="Pitluck S."/>
            <person name="Peters L."/>
            <person name="Kyrpides N."/>
            <person name="Mavromatis K."/>
            <person name="Ivanova N."/>
            <person name="Markowitz V."/>
            <person name="Cheng J.-F."/>
            <person name="Hugenholtz P."/>
            <person name="Woyke T."/>
            <person name="Wu D."/>
            <person name="Gronow S."/>
            <person name="Wellnitz S."/>
            <person name="Brambilla E."/>
            <person name="Klenk H.-P."/>
            <person name="Eisen J.A."/>
        </authorList>
    </citation>
    <scope>NUCLEOTIDE SEQUENCE [LARGE SCALE GENOMIC DNA]</scope>
    <source>
        <strain evidence="7 8">DSM 2985</strain>
    </source>
</reference>
<evidence type="ECO:0000256" key="5">
    <source>
        <dbReference type="RuleBase" id="RU004168"/>
    </source>
</evidence>
<feature type="active site" evidence="4">
    <location>
        <position position="21"/>
    </location>
</feature>
<dbReference type="EC" id="3.6.1.7" evidence="2 4"/>
<evidence type="ECO:0000256" key="2">
    <source>
        <dbReference type="ARBA" id="ARBA00012150"/>
    </source>
</evidence>
<evidence type="ECO:0000256" key="3">
    <source>
        <dbReference type="ARBA" id="ARBA00047645"/>
    </source>
</evidence>
<dbReference type="PATRIC" id="fig|907348.3.peg.1300"/>
<dbReference type="PROSITE" id="PS51160">
    <property type="entry name" value="ACYLPHOSPHATASE_3"/>
    <property type="match status" value="1"/>
</dbReference>
<keyword evidence="8" id="KW-1185">Reference proteome</keyword>
<keyword evidence="4" id="KW-0378">Hydrolase</keyword>
<evidence type="ECO:0000313" key="7">
    <source>
        <dbReference type="EMBL" id="EIC01975.1"/>
    </source>
</evidence>
<dbReference type="EMBL" id="AGRW01000044">
    <property type="protein sequence ID" value="EIC01975.1"/>
    <property type="molecule type" value="Genomic_DNA"/>
</dbReference>
<feature type="domain" description="Acylphosphatase-like" evidence="6">
    <location>
        <begin position="6"/>
        <end position="91"/>
    </location>
</feature>
<protein>
    <recommendedName>
        <fullName evidence="2 4">acylphosphatase</fullName>
        <ecNumber evidence="2 4">3.6.1.7</ecNumber>
    </recommendedName>
</protein>
<dbReference type="AlphaFoldDB" id="H7EK88"/>
<dbReference type="STRING" id="907348.TresaDRAFT_1727"/>
<dbReference type="InterPro" id="IPR036046">
    <property type="entry name" value="Acylphosphatase-like_dom_sf"/>
</dbReference>
<dbReference type="Proteomes" id="UP000003571">
    <property type="component" value="Unassembled WGS sequence"/>
</dbReference>
<evidence type="ECO:0000256" key="4">
    <source>
        <dbReference type="PROSITE-ProRule" id="PRU00520"/>
    </source>
</evidence>
<comment type="caution">
    <text evidence="7">The sequence shown here is derived from an EMBL/GenBank/DDBJ whole genome shotgun (WGS) entry which is preliminary data.</text>
</comment>
<dbReference type="InterPro" id="IPR020456">
    <property type="entry name" value="Acylphosphatase"/>
</dbReference>
<dbReference type="Gene3D" id="3.30.70.100">
    <property type="match status" value="1"/>
</dbReference>
<dbReference type="InterPro" id="IPR001792">
    <property type="entry name" value="Acylphosphatase-like_dom"/>
</dbReference>
<organism evidence="7 8">
    <name type="scientific">Treponema saccharophilum DSM 2985</name>
    <dbReference type="NCBI Taxonomy" id="907348"/>
    <lineage>
        <taxon>Bacteria</taxon>
        <taxon>Pseudomonadati</taxon>
        <taxon>Spirochaetota</taxon>
        <taxon>Spirochaetia</taxon>
        <taxon>Spirochaetales</taxon>
        <taxon>Treponemataceae</taxon>
        <taxon>Treponema</taxon>
    </lineage>
</organism>
<evidence type="ECO:0000259" key="6">
    <source>
        <dbReference type="PROSITE" id="PS51160"/>
    </source>
</evidence>
<proteinExistence type="inferred from homology"/>
<dbReference type="SUPFAM" id="SSF54975">
    <property type="entry name" value="Acylphosphatase/BLUF domain-like"/>
    <property type="match status" value="1"/>
</dbReference>